<evidence type="ECO:0000256" key="1">
    <source>
        <dbReference type="SAM" id="Coils"/>
    </source>
</evidence>
<evidence type="ECO:0000313" key="3">
    <source>
        <dbReference type="EMBL" id="CAK1550229.1"/>
    </source>
</evidence>
<organism evidence="3 4">
    <name type="scientific">Leptosia nina</name>
    <dbReference type="NCBI Taxonomy" id="320188"/>
    <lineage>
        <taxon>Eukaryota</taxon>
        <taxon>Metazoa</taxon>
        <taxon>Ecdysozoa</taxon>
        <taxon>Arthropoda</taxon>
        <taxon>Hexapoda</taxon>
        <taxon>Insecta</taxon>
        <taxon>Pterygota</taxon>
        <taxon>Neoptera</taxon>
        <taxon>Endopterygota</taxon>
        <taxon>Lepidoptera</taxon>
        <taxon>Glossata</taxon>
        <taxon>Ditrysia</taxon>
        <taxon>Papilionoidea</taxon>
        <taxon>Pieridae</taxon>
        <taxon>Pierinae</taxon>
        <taxon>Leptosia</taxon>
    </lineage>
</organism>
<reference evidence="3 4" key="1">
    <citation type="submission" date="2023-11" db="EMBL/GenBank/DDBJ databases">
        <authorList>
            <person name="Okamura Y."/>
        </authorList>
    </citation>
    <scope>NUCLEOTIDE SEQUENCE [LARGE SCALE GENOMIC DNA]</scope>
</reference>
<feature type="coiled-coil region" evidence="1">
    <location>
        <begin position="186"/>
        <end position="220"/>
    </location>
</feature>
<keyword evidence="1" id="KW-0175">Coiled coil</keyword>
<keyword evidence="4" id="KW-1185">Reference proteome</keyword>
<dbReference type="PANTHER" id="PTHR22455">
    <property type="entry name" value="CILIA- AND FLAGELLA-ASSOCIATED PROTEIN 91"/>
    <property type="match status" value="1"/>
</dbReference>
<comment type="caution">
    <text evidence="3">The sequence shown here is derived from an EMBL/GenBank/DDBJ whole genome shotgun (WGS) entry which is preliminary data.</text>
</comment>
<feature type="region of interest" description="Disordered" evidence="2">
    <location>
        <begin position="327"/>
        <end position="365"/>
    </location>
</feature>
<accession>A0AAV1JPS3</accession>
<name>A0AAV1JPS3_9NEOP</name>
<evidence type="ECO:0000256" key="2">
    <source>
        <dbReference type="SAM" id="MobiDB-lite"/>
    </source>
</evidence>
<sequence>MLSYRILGVTQETVDVYLQEILQQGVELAAEEDAVNKARADADKVDLSLQEHSSMSTAEQNELVADLVQQFLLPEVHKSACRIRISALQEARMEAARGSIFGTLDTAEDRREICTQCGEPLGDLCRCRVCPIQDHEPVETSARKDQRWRYTRTREYAGKTRDERYTPAHDFRCWLNELIADVTVKSREHREESAELNRSLNQLLREKVELDLEAREAIDECISLATGETQRPAKVTDYRHFMRKIIGDALERSEPFKPKALCPKELPSEIRRKADEAAAMVDPYCKCEEPSPPPTSIRFADVHDPDEASKLLPSELRVLEEMRKCKCDTEPSPSTIRSPLTDYDYTETTVDPNEGTEDVDLEDNQ</sequence>
<dbReference type="Proteomes" id="UP001497472">
    <property type="component" value="Unassembled WGS sequence"/>
</dbReference>
<protein>
    <submittedName>
        <fullName evidence="3">Uncharacterized protein</fullName>
    </submittedName>
</protein>
<dbReference type="InterPro" id="IPR026720">
    <property type="entry name" value="CFAP91"/>
</dbReference>
<gene>
    <name evidence="3" type="ORF">LNINA_LOCUS9466</name>
</gene>
<evidence type="ECO:0000313" key="4">
    <source>
        <dbReference type="Proteomes" id="UP001497472"/>
    </source>
</evidence>
<dbReference type="AlphaFoldDB" id="A0AAV1JPS3"/>
<dbReference type="PANTHER" id="PTHR22455:SF10">
    <property type="entry name" value="CILIA- AND FLAGELLA-ASSOCIATED PROTEIN 91"/>
    <property type="match status" value="1"/>
</dbReference>
<proteinExistence type="predicted"/>
<feature type="compositionally biased region" description="Acidic residues" evidence="2">
    <location>
        <begin position="354"/>
        <end position="365"/>
    </location>
</feature>
<dbReference type="EMBL" id="CAVLEF010000080">
    <property type="protein sequence ID" value="CAK1550229.1"/>
    <property type="molecule type" value="Genomic_DNA"/>
</dbReference>